<dbReference type="InterPro" id="IPR007499">
    <property type="entry name" value="ERF_bacteria_virus"/>
</dbReference>
<evidence type="ECO:0000313" key="3">
    <source>
        <dbReference type="Proteomes" id="UP000248057"/>
    </source>
</evidence>
<evidence type="ECO:0000256" key="1">
    <source>
        <dbReference type="SAM" id="MobiDB-lite"/>
    </source>
</evidence>
<reference evidence="2 3" key="1">
    <citation type="submission" date="2018-05" db="EMBL/GenBank/DDBJ databases">
        <title>Genomic Encyclopedia of Type Strains, Phase IV (KMG-IV): sequencing the most valuable type-strain genomes for metagenomic binning, comparative biology and taxonomic classification.</title>
        <authorList>
            <person name="Goeker M."/>
        </authorList>
    </citation>
    <scope>NUCLEOTIDE SEQUENCE [LARGE SCALE GENOMIC DNA]</scope>
    <source>
        <strain evidence="2 3">DSM 24995</strain>
    </source>
</reference>
<dbReference type="Proteomes" id="UP000248057">
    <property type="component" value="Unassembled WGS sequence"/>
</dbReference>
<evidence type="ECO:0000313" key="2">
    <source>
        <dbReference type="EMBL" id="PXX51980.1"/>
    </source>
</evidence>
<dbReference type="EMBL" id="QJKD01000008">
    <property type="protein sequence ID" value="PXX51980.1"/>
    <property type="molecule type" value="Genomic_DNA"/>
</dbReference>
<dbReference type="Pfam" id="PF04404">
    <property type="entry name" value="ERF"/>
    <property type="match status" value="1"/>
</dbReference>
<accession>A0A2V3Y1J2</accession>
<feature type="region of interest" description="Disordered" evidence="1">
    <location>
        <begin position="139"/>
        <end position="215"/>
    </location>
</feature>
<protein>
    <submittedName>
        <fullName evidence="2">ERF superfamily protein</fullName>
    </submittedName>
</protein>
<gene>
    <name evidence="2" type="ORF">DFR60_10863</name>
</gene>
<dbReference type="RefSeq" id="WP_110323800.1">
    <property type="nucleotide sequence ID" value="NZ_QJKD01000008.1"/>
</dbReference>
<organism evidence="2 3">
    <name type="scientific">Hungatella effluvii</name>
    <dbReference type="NCBI Taxonomy" id="1096246"/>
    <lineage>
        <taxon>Bacteria</taxon>
        <taxon>Bacillati</taxon>
        <taxon>Bacillota</taxon>
        <taxon>Clostridia</taxon>
        <taxon>Lachnospirales</taxon>
        <taxon>Lachnospiraceae</taxon>
        <taxon>Hungatella</taxon>
    </lineage>
</organism>
<dbReference type="AlphaFoldDB" id="A0A2V3Y1J2"/>
<keyword evidence="3" id="KW-1185">Reference proteome</keyword>
<feature type="compositionally biased region" description="Acidic residues" evidence="1">
    <location>
        <begin position="139"/>
        <end position="153"/>
    </location>
</feature>
<proteinExistence type="predicted"/>
<comment type="caution">
    <text evidence="2">The sequence shown here is derived from an EMBL/GenBank/DDBJ whole genome shotgun (WGS) entry which is preliminary data.</text>
</comment>
<feature type="compositionally biased region" description="Basic and acidic residues" evidence="1">
    <location>
        <begin position="191"/>
        <end position="202"/>
    </location>
</feature>
<sequence>MTLQEKFVGIRKAIPALVKRRYNENVDYDFLKIDDIYRFLTPAMNELGVNFDIVEETATNTDENGNQVFVRYISGVNYWLYEEDLTLRWTNVEDPQDFEKVKIHAIGTNDMPDKAKGSALTYTLKYYFFNKFTIDQGGDDPDMQAAGDDEQNEADGNHAAESEPSVAPETQAPAPSHNIKPESGVPVQLPEHAKKAQQEEKQTAPSSNAPEPGGFTVDEAKKVVCNFGVANRGRTLGEIALDGAKGIGDLEFFAYKYKGPNDNVRQAARVLLQAAS</sequence>
<dbReference type="GeneID" id="86062471"/>
<name>A0A2V3Y1J2_9FIRM</name>